<comment type="catalytic activity">
    <reaction evidence="1">
        <text>2 a phenolic donor + H2O2 = 2 a phenolic radical donor + 2 H2O</text>
        <dbReference type="Rhea" id="RHEA:56136"/>
        <dbReference type="ChEBI" id="CHEBI:15377"/>
        <dbReference type="ChEBI" id="CHEBI:16240"/>
        <dbReference type="ChEBI" id="CHEBI:139520"/>
        <dbReference type="ChEBI" id="CHEBI:139521"/>
        <dbReference type="EC" id="1.11.1.7"/>
    </reaction>
</comment>
<organism evidence="15 16">
    <name type="scientific">Citrus x changshan-huyou</name>
    <dbReference type="NCBI Taxonomy" id="2935761"/>
    <lineage>
        <taxon>Eukaryota</taxon>
        <taxon>Viridiplantae</taxon>
        <taxon>Streptophyta</taxon>
        <taxon>Embryophyta</taxon>
        <taxon>Tracheophyta</taxon>
        <taxon>Spermatophyta</taxon>
        <taxon>Magnoliopsida</taxon>
        <taxon>eudicotyledons</taxon>
        <taxon>Gunneridae</taxon>
        <taxon>Pentapetalae</taxon>
        <taxon>rosids</taxon>
        <taxon>malvids</taxon>
        <taxon>Sapindales</taxon>
        <taxon>Rutaceae</taxon>
        <taxon>Aurantioideae</taxon>
        <taxon>Citrus</taxon>
    </lineage>
</organism>
<keyword evidence="7 11" id="KW-0479">Metal-binding</keyword>
<dbReference type="Proteomes" id="UP001428341">
    <property type="component" value="Unassembled WGS sequence"/>
</dbReference>
<keyword evidence="5" id="KW-0575">Peroxidase</keyword>
<evidence type="ECO:0000313" key="16">
    <source>
        <dbReference type="Proteomes" id="UP001428341"/>
    </source>
</evidence>
<dbReference type="PROSITE" id="PS51257">
    <property type="entry name" value="PROKAR_LIPOPROTEIN"/>
    <property type="match status" value="1"/>
</dbReference>
<dbReference type="EMBL" id="JBCGBO010000001">
    <property type="protein sequence ID" value="KAK9228244.1"/>
    <property type="molecule type" value="Genomic_DNA"/>
</dbReference>
<evidence type="ECO:0000256" key="11">
    <source>
        <dbReference type="PIRSR" id="PIRSR600823-3"/>
    </source>
</evidence>
<comment type="cofactor">
    <cofactor evidence="11">
        <name>Ca(2+)</name>
        <dbReference type="ChEBI" id="CHEBI:29108"/>
    </cofactor>
    <text evidence="11">Binds 2 calcium ions per subunit.</text>
</comment>
<dbReference type="InterPro" id="IPR000823">
    <property type="entry name" value="Peroxidase_pln"/>
</dbReference>
<keyword evidence="11" id="KW-0106">Calcium</keyword>
<feature type="active site" description="Proton acceptor" evidence="10">
    <location>
        <position position="70"/>
    </location>
</feature>
<evidence type="ECO:0000256" key="1">
    <source>
        <dbReference type="ARBA" id="ARBA00000189"/>
    </source>
</evidence>
<keyword evidence="6" id="KW-0349">Heme</keyword>
<accession>A0AAP0N2N6</accession>
<keyword evidence="16" id="KW-1185">Reference proteome</keyword>
<keyword evidence="13" id="KW-0732">Signal</keyword>
<evidence type="ECO:0000256" key="3">
    <source>
        <dbReference type="ARBA" id="ARBA00002322"/>
    </source>
</evidence>
<dbReference type="GO" id="GO:0140825">
    <property type="term" value="F:lactoperoxidase activity"/>
    <property type="evidence" value="ECO:0007669"/>
    <property type="project" value="UniProtKB-EC"/>
</dbReference>
<evidence type="ECO:0000256" key="6">
    <source>
        <dbReference type="ARBA" id="ARBA00022617"/>
    </source>
</evidence>
<dbReference type="GO" id="GO:0046872">
    <property type="term" value="F:metal ion binding"/>
    <property type="evidence" value="ECO:0007669"/>
    <property type="project" value="UniProtKB-KW"/>
</dbReference>
<keyword evidence="9" id="KW-0408">Iron</keyword>
<dbReference type="GO" id="GO:0020037">
    <property type="term" value="F:heme binding"/>
    <property type="evidence" value="ECO:0007669"/>
    <property type="project" value="InterPro"/>
</dbReference>
<evidence type="ECO:0000256" key="12">
    <source>
        <dbReference type="PIRSR" id="PIRSR600823-4"/>
    </source>
</evidence>
<dbReference type="SUPFAM" id="SSF48113">
    <property type="entry name" value="Heme-dependent peroxidases"/>
    <property type="match status" value="1"/>
</dbReference>
<reference evidence="15 16" key="1">
    <citation type="submission" date="2024-05" db="EMBL/GenBank/DDBJ databases">
        <title>Haplotype-resolved chromosome-level genome assembly of Huyou (Citrus changshanensis).</title>
        <authorList>
            <person name="Miao C."/>
            <person name="Chen W."/>
            <person name="Wu Y."/>
            <person name="Wang L."/>
            <person name="Zhao S."/>
            <person name="Grierson D."/>
            <person name="Xu C."/>
            <person name="Chen K."/>
        </authorList>
    </citation>
    <scope>NUCLEOTIDE SEQUENCE [LARGE SCALE GENOMIC DNA]</scope>
    <source>
        <strain evidence="15">01-14</strain>
        <tissue evidence="15">Leaf</tissue>
    </source>
</reference>
<sequence>MEQQRQSSSRLSFLHLSCVIFLSTLVSCQLDYKYYDDTCPNLTRIVRYGVWSAISNDTRMAASLLRLHFHDCFVNVILVTLFKFSHFSYKIFYVNFVMIMFKLT</sequence>
<evidence type="ECO:0000256" key="4">
    <source>
        <dbReference type="ARBA" id="ARBA00012313"/>
    </source>
</evidence>
<evidence type="ECO:0000256" key="5">
    <source>
        <dbReference type="ARBA" id="ARBA00022559"/>
    </source>
</evidence>
<proteinExistence type="predicted"/>
<protein>
    <recommendedName>
        <fullName evidence="4">peroxidase</fullName>
        <ecNumber evidence="4">1.11.1.7</ecNumber>
    </recommendedName>
</protein>
<evidence type="ECO:0000313" key="15">
    <source>
        <dbReference type="EMBL" id="KAK9228244.1"/>
    </source>
</evidence>
<feature type="binding site" evidence="11">
    <location>
        <position position="74"/>
    </location>
    <ligand>
        <name>Ca(2+)</name>
        <dbReference type="ChEBI" id="CHEBI:29108"/>
        <label>1</label>
    </ligand>
</feature>
<dbReference type="EC" id="1.11.1.7" evidence="4"/>
<feature type="site" description="Transition state stabilizer" evidence="12">
    <location>
        <position position="66"/>
    </location>
</feature>
<gene>
    <name evidence="15" type="ORF">WN944_021193</name>
</gene>
<feature type="signal peptide" evidence="13">
    <location>
        <begin position="1"/>
        <end position="28"/>
    </location>
</feature>
<dbReference type="PROSITE" id="PS50873">
    <property type="entry name" value="PEROXIDASE_4"/>
    <property type="match status" value="1"/>
</dbReference>
<dbReference type="InterPro" id="IPR002016">
    <property type="entry name" value="Haem_peroxidase"/>
</dbReference>
<evidence type="ECO:0000256" key="7">
    <source>
        <dbReference type="ARBA" id="ARBA00022723"/>
    </source>
</evidence>
<dbReference type="InterPro" id="IPR019794">
    <property type="entry name" value="Peroxidases_AS"/>
</dbReference>
<dbReference type="PANTHER" id="PTHR31388:SF180">
    <property type="entry name" value="PEROXIDASE"/>
    <property type="match status" value="1"/>
</dbReference>
<comment type="caution">
    <text evidence="15">The sequence shown here is derived from an EMBL/GenBank/DDBJ whole genome shotgun (WGS) entry which is preliminary data.</text>
</comment>
<feature type="domain" description="Plant heme peroxidase family profile" evidence="14">
    <location>
        <begin position="29"/>
        <end position="75"/>
    </location>
</feature>
<dbReference type="GO" id="GO:0006979">
    <property type="term" value="P:response to oxidative stress"/>
    <property type="evidence" value="ECO:0007669"/>
    <property type="project" value="InterPro"/>
</dbReference>
<evidence type="ECO:0000256" key="9">
    <source>
        <dbReference type="ARBA" id="ARBA00023004"/>
    </source>
</evidence>
<feature type="chain" id="PRO_5042855674" description="peroxidase" evidence="13">
    <location>
        <begin position="29"/>
        <end position="104"/>
    </location>
</feature>
<keyword evidence="8" id="KW-0560">Oxidoreductase</keyword>
<feature type="binding site" evidence="11">
    <location>
        <position position="71"/>
    </location>
    <ligand>
        <name>Ca(2+)</name>
        <dbReference type="ChEBI" id="CHEBI:29108"/>
        <label>1</label>
    </ligand>
</feature>
<evidence type="ECO:0000256" key="10">
    <source>
        <dbReference type="PIRSR" id="PIRSR600823-1"/>
    </source>
</evidence>
<comment type="cofactor">
    <cofactor evidence="2">
        <name>heme b</name>
        <dbReference type="ChEBI" id="CHEBI:60344"/>
    </cofactor>
</comment>
<dbReference type="PROSITE" id="PS00436">
    <property type="entry name" value="PEROXIDASE_2"/>
    <property type="match status" value="1"/>
</dbReference>
<dbReference type="PANTHER" id="PTHR31388">
    <property type="entry name" value="PEROXIDASE 72-RELATED"/>
    <property type="match status" value="1"/>
</dbReference>
<dbReference type="Gene3D" id="1.10.520.10">
    <property type="match status" value="1"/>
</dbReference>
<evidence type="ECO:0000256" key="2">
    <source>
        <dbReference type="ARBA" id="ARBA00001970"/>
    </source>
</evidence>
<dbReference type="AlphaFoldDB" id="A0AAP0N2N6"/>
<evidence type="ECO:0000256" key="8">
    <source>
        <dbReference type="ARBA" id="ARBA00023002"/>
    </source>
</evidence>
<evidence type="ECO:0000256" key="13">
    <source>
        <dbReference type="SAM" id="SignalP"/>
    </source>
</evidence>
<dbReference type="PRINTS" id="PR00461">
    <property type="entry name" value="PLPEROXIDASE"/>
</dbReference>
<dbReference type="InterPro" id="IPR010255">
    <property type="entry name" value="Haem_peroxidase_sf"/>
</dbReference>
<comment type="function">
    <text evidence="3">Removal of H(2)O(2), oxidation of toxic reductants, biosynthesis and degradation of lignin, suberization, auxin catabolism, response to environmental stresses such as wounding, pathogen attack and oxidative stress. These functions might be dependent on each isozyme/isoform in each plant tissue.</text>
</comment>
<name>A0AAP0N2N6_9ROSI</name>
<evidence type="ECO:0000259" key="14">
    <source>
        <dbReference type="PROSITE" id="PS50873"/>
    </source>
</evidence>